<dbReference type="Proteomes" id="UP000249061">
    <property type="component" value="Unassembled WGS sequence"/>
</dbReference>
<proteinExistence type="predicted"/>
<evidence type="ECO:0000259" key="1">
    <source>
        <dbReference type="Pfam" id="PF13723"/>
    </source>
</evidence>
<feature type="domain" description="Beta-ketoacyl synthase-like N-terminal" evidence="1">
    <location>
        <begin position="23"/>
        <end position="231"/>
    </location>
</feature>
<dbReference type="Pfam" id="PF13723">
    <property type="entry name" value="Ketoacyl-synt_2"/>
    <property type="match status" value="1"/>
</dbReference>
<accession>A0A2W5SZM2</accession>
<sequence>MRVDFDIIRWAAWGPGLTTPESWEQWAASPSVPQGADTPPLTEVPAMARRRIEKMGRVAFQVATWVQQEVKGLPLVFASRHGDAPRSVDLLTALARNEPLSPASFAMSVHNAIGGQYSIIRQDTANVIAVSNGLFTPEAGLVEAVTVGTEAVLVVYEASPHPVHAPYYPEAPHDYAYALHVKRGGPWAVCTADVTATPASQLPHALEVLRFFLSRGVHYRAADGVSGYQWSRT</sequence>
<dbReference type="InterPro" id="IPR014030">
    <property type="entry name" value="Ketoacyl_synth_N"/>
</dbReference>
<evidence type="ECO:0000313" key="3">
    <source>
        <dbReference type="Proteomes" id="UP000249061"/>
    </source>
</evidence>
<gene>
    <name evidence="2" type="ORF">DI536_23880</name>
</gene>
<name>A0A2W5SZM2_9BACT</name>
<comment type="caution">
    <text evidence="2">The sequence shown here is derived from an EMBL/GenBank/DDBJ whole genome shotgun (WGS) entry which is preliminary data.</text>
</comment>
<protein>
    <submittedName>
        <fullName evidence="2">3-oxoacyl-ACP synthase</fullName>
    </submittedName>
</protein>
<organism evidence="2 3">
    <name type="scientific">Archangium gephyra</name>
    <dbReference type="NCBI Taxonomy" id="48"/>
    <lineage>
        <taxon>Bacteria</taxon>
        <taxon>Pseudomonadati</taxon>
        <taxon>Myxococcota</taxon>
        <taxon>Myxococcia</taxon>
        <taxon>Myxococcales</taxon>
        <taxon>Cystobacterineae</taxon>
        <taxon>Archangiaceae</taxon>
        <taxon>Archangium</taxon>
    </lineage>
</organism>
<evidence type="ECO:0000313" key="2">
    <source>
        <dbReference type="EMBL" id="PZR08929.1"/>
    </source>
</evidence>
<reference evidence="2 3" key="1">
    <citation type="submission" date="2017-08" db="EMBL/GenBank/DDBJ databases">
        <title>Infants hospitalized years apart are colonized by the same room-sourced microbial strains.</title>
        <authorList>
            <person name="Brooks B."/>
            <person name="Olm M.R."/>
            <person name="Firek B.A."/>
            <person name="Baker R."/>
            <person name="Thomas B.C."/>
            <person name="Morowitz M.J."/>
            <person name="Banfield J.F."/>
        </authorList>
    </citation>
    <scope>NUCLEOTIDE SEQUENCE [LARGE SCALE GENOMIC DNA]</scope>
    <source>
        <strain evidence="2">S2_003_000_R2_14</strain>
    </source>
</reference>
<dbReference type="EMBL" id="QFQP01000023">
    <property type="protein sequence ID" value="PZR08929.1"/>
    <property type="molecule type" value="Genomic_DNA"/>
</dbReference>
<dbReference type="AlphaFoldDB" id="A0A2W5SZM2"/>